<feature type="region of interest" description="Disordered" evidence="2">
    <location>
        <begin position="666"/>
        <end position="698"/>
    </location>
</feature>
<gene>
    <name evidence="3" type="ORF">BDZ90DRAFT_278841</name>
</gene>
<dbReference type="GO" id="GO:0000462">
    <property type="term" value="P:maturation of SSU-rRNA from tricistronic rRNA transcript (SSU-rRNA, 5.8S rRNA, LSU-rRNA)"/>
    <property type="evidence" value="ECO:0007669"/>
    <property type="project" value="InterPro"/>
</dbReference>
<dbReference type="STRING" id="1569628.A0A316UUL2"/>
<evidence type="ECO:0000256" key="1">
    <source>
        <dbReference type="PROSITE-ProRule" id="PRU00221"/>
    </source>
</evidence>
<feature type="compositionally biased region" description="Acidic residues" evidence="2">
    <location>
        <begin position="241"/>
        <end position="256"/>
    </location>
</feature>
<name>A0A316UUL2_9BASI</name>
<proteinExistence type="predicted"/>
<dbReference type="InterPro" id="IPR036322">
    <property type="entry name" value="WD40_repeat_dom_sf"/>
</dbReference>
<dbReference type="PROSITE" id="PS50082">
    <property type="entry name" value="WD_REPEATS_2"/>
    <property type="match status" value="1"/>
</dbReference>
<feature type="region of interest" description="Disordered" evidence="2">
    <location>
        <begin position="224"/>
        <end position="260"/>
    </location>
</feature>
<sequence>MDTTTTSLAIHRLRFLPFAPSPPTSLAISPHPIAATGRGLLAVGRQNGDIDLCVWVKGGKGTDKGWIPHTTLVSSSTKPAKVESLAFAVTSSPNYGPNRLRLFSSSGGSNLLEHFLPEEFASLEARQGAIKRSITDNKVTGTSRSLSSHGGVIWCMAPSPLGRYIAIGCEDGHIRIVDIRQGRFEHVSLTNVERFADGTREITPRTDKAKSRIVSLAWGPPIVHETKKPARNTANNSNDSSDSDSDSDDDDDDDPDSSSRRESLILAGTASSHALLFPISTGRASQRLLLPKGRTEQTIVWSSAVLSDGTLITGDSLGFVTFYDAKTKVPLPDARFQVHERGADVLCLTVGTDGRTVYSGSVDQKVAEFTFIAGKWAHVATRRLHAHDVKALVIDPAPSVRTAANKGSASAVTPILVSASADYNVVLTPASPPSQMSVKKGGNKARQLEAAGAVNPVSSNPITTFASTTQRRVPYVPSSSSGSSLAGSGAGSVTLCASKGWAVSRSASTIEVWEMRPPASPEVGIGSLTLQPQSLPADQPPYIRLLQMEMTKRRSALIAHAISPSGRWLAVSDLRETKLYSLKSLGGDLQPKRSKAFTAAFASLEQEGAAAPAASVINFTPDGRLVMASWPDSKVYVVSLDEDRCQVVKVWEGAKAVKGGRAVVGRTAKPADDSGDESDASDSHSDSSSSSAPAPRIDHLLPTPDSQYLLCVSGIHLWSYNLDLLSPTARVLPSLPARAVGVAAHPNKPSAVIAALQSGEVRTLHLDETMSGGKGDALWEHLRKGVEAKLAGIRDAPTGVCWVPRNAAEGGAILVVYGATWLLTARETGHNGGLVNGNGVNGHKRRSNGSGLAEGDGSGNGDGDLGFPYWVVRLTHRYQPIAAVGPLRVAEDGQAEETAGMGLGVVEKPIFGLVQGMDKAWKRQRRYGC</sequence>
<dbReference type="InterPro" id="IPR001680">
    <property type="entry name" value="WD40_rpt"/>
</dbReference>
<dbReference type="AlphaFoldDB" id="A0A316UUL2"/>
<dbReference type="SUPFAM" id="SSF50978">
    <property type="entry name" value="WD40 repeat-like"/>
    <property type="match status" value="1"/>
</dbReference>
<evidence type="ECO:0000313" key="3">
    <source>
        <dbReference type="EMBL" id="PWN28478.1"/>
    </source>
</evidence>
<protein>
    <submittedName>
        <fullName evidence="3">Uncharacterized protein</fullName>
    </submittedName>
</protein>
<dbReference type="Gene3D" id="2.130.10.10">
    <property type="entry name" value="YVTN repeat-like/Quinoprotein amine dehydrogenase"/>
    <property type="match status" value="2"/>
</dbReference>
<dbReference type="RefSeq" id="XP_025363090.1">
    <property type="nucleotide sequence ID" value="XM_025509121.1"/>
</dbReference>
<dbReference type="EMBL" id="KZ819665">
    <property type="protein sequence ID" value="PWN28478.1"/>
    <property type="molecule type" value="Genomic_DNA"/>
</dbReference>
<keyword evidence="4" id="KW-1185">Reference proteome</keyword>
<dbReference type="GO" id="GO:0034455">
    <property type="term" value="C:t-UTP complex"/>
    <property type="evidence" value="ECO:0007669"/>
    <property type="project" value="TreeGrafter"/>
</dbReference>
<evidence type="ECO:0000313" key="4">
    <source>
        <dbReference type="Proteomes" id="UP000245884"/>
    </source>
</evidence>
<dbReference type="GO" id="GO:0032040">
    <property type="term" value="C:small-subunit processome"/>
    <property type="evidence" value="ECO:0007669"/>
    <property type="project" value="TreeGrafter"/>
</dbReference>
<accession>A0A316UUL2</accession>
<dbReference type="Proteomes" id="UP000245884">
    <property type="component" value="Unassembled WGS sequence"/>
</dbReference>
<dbReference type="GO" id="GO:0030686">
    <property type="term" value="C:90S preribosome"/>
    <property type="evidence" value="ECO:0007669"/>
    <property type="project" value="InterPro"/>
</dbReference>
<dbReference type="SUPFAM" id="SSF75011">
    <property type="entry name" value="3-carboxy-cis,cis-mucoante lactonizing enzyme"/>
    <property type="match status" value="1"/>
</dbReference>
<dbReference type="PANTHER" id="PTHR44163">
    <property type="entry name" value="U3 SMALL NUCLEOLAR RNA-ASSOCIATED PROTEIN 4 HOMOLOG"/>
    <property type="match status" value="1"/>
</dbReference>
<dbReference type="Pfam" id="PF00400">
    <property type="entry name" value="WD40"/>
    <property type="match status" value="1"/>
</dbReference>
<dbReference type="OrthoDB" id="8883818at2759"/>
<dbReference type="PANTHER" id="PTHR44163:SF1">
    <property type="entry name" value="U3 SMALL NUCLEOLAR RNA-ASSOCIATED PROTEIN 4 HOMOLOG"/>
    <property type="match status" value="1"/>
</dbReference>
<feature type="region of interest" description="Disordered" evidence="2">
    <location>
        <begin position="834"/>
        <end position="859"/>
    </location>
</feature>
<dbReference type="SUPFAM" id="SSF101908">
    <property type="entry name" value="Putative isomerase YbhE"/>
    <property type="match status" value="1"/>
</dbReference>
<dbReference type="SMART" id="SM00320">
    <property type="entry name" value="WD40"/>
    <property type="match status" value="3"/>
</dbReference>
<evidence type="ECO:0000256" key="2">
    <source>
        <dbReference type="SAM" id="MobiDB-lite"/>
    </source>
</evidence>
<dbReference type="GeneID" id="37030944"/>
<dbReference type="GO" id="GO:0003723">
    <property type="term" value="F:RNA binding"/>
    <property type="evidence" value="ECO:0007669"/>
    <property type="project" value="TreeGrafter"/>
</dbReference>
<feature type="repeat" description="WD" evidence="1">
    <location>
        <begin position="146"/>
        <end position="187"/>
    </location>
</feature>
<dbReference type="InterPro" id="IPR015943">
    <property type="entry name" value="WD40/YVTN_repeat-like_dom_sf"/>
</dbReference>
<reference evidence="3 4" key="1">
    <citation type="journal article" date="2018" name="Mol. Biol. Evol.">
        <title>Broad Genomic Sampling Reveals a Smut Pathogenic Ancestry of the Fungal Clade Ustilaginomycotina.</title>
        <authorList>
            <person name="Kijpornyongpan T."/>
            <person name="Mondo S.J."/>
            <person name="Barry K."/>
            <person name="Sandor L."/>
            <person name="Lee J."/>
            <person name="Lipzen A."/>
            <person name="Pangilinan J."/>
            <person name="LaButti K."/>
            <person name="Hainaut M."/>
            <person name="Henrissat B."/>
            <person name="Grigoriev I.V."/>
            <person name="Spatafora J.W."/>
            <person name="Aime M.C."/>
        </authorList>
    </citation>
    <scope>NUCLEOTIDE SEQUENCE [LARGE SCALE GENOMIC DNA]</scope>
    <source>
        <strain evidence="3 4">MCA 5214</strain>
    </source>
</reference>
<organism evidence="3 4">
    <name type="scientific">Jaminaea rosea</name>
    <dbReference type="NCBI Taxonomy" id="1569628"/>
    <lineage>
        <taxon>Eukaryota</taxon>
        <taxon>Fungi</taxon>
        <taxon>Dikarya</taxon>
        <taxon>Basidiomycota</taxon>
        <taxon>Ustilaginomycotina</taxon>
        <taxon>Exobasidiomycetes</taxon>
        <taxon>Microstromatales</taxon>
        <taxon>Microstromatales incertae sedis</taxon>
        <taxon>Jaminaea</taxon>
    </lineage>
</organism>
<keyword evidence="1" id="KW-0853">WD repeat</keyword>
<dbReference type="InterPro" id="IPR046351">
    <property type="entry name" value="UTP4"/>
</dbReference>